<dbReference type="GO" id="GO:0008758">
    <property type="term" value="F:UDP-2,3-diacylglucosamine hydrolase activity"/>
    <property type="evidence" value="ECO:0007669"/>
    <property type="project" value="TreeGrafter"/>
</dbReference>
<dbReference type="SUPFAM" id="SSF56300">
    <property type="entry name" value="Metallo-dependent phosphatases"/>
    <property type="match status" value="1"/>
</dbReference>
<dbReference type="GO" id="GO:0046872">
    <property type="term" value="F:metal ion binding"/>
    <property type="evidence" value="ECO:0007669"/>
    <property type="project" value="UniProtKB-KW"/>
</dbReference>
<dbReference type="InterPro" id="IPR051158">
    <property type="entry name" value="Metallophosphoesterase_sf"/>
</dbReference>
<evidence type="ECO:0000313" key="6">
    <source>
        <dbReference type="Proteomes" id="UP000005316"/>
    </source>
</evidence>
<dbReference type="Gene3D" id="3.60.21.10">
    <property type="match status" value="1"/>
</dbReference>
<sequence>MNRMSKKFLYVVVTLAALGSFIYFQNNAIDITRTTIRSTNIPAGFDQFKIVQLSDLHNKSFGEEQRALVGKVSGLEPDIIVFTGDLIDSKKKGDKASLILMEELVQIAPVYFVSGNHEWWSGTFSSLESSLHDIGVQVMRNTHVTLVKGNEEIHLVGIDDPAHENESRSERDTSEEDILRSTEGLEKENTTLLLSHRPEMFSLYAEHEFDIVFAGHAHGGQFRIPFIGGLVAPNQGFLPKYTVGKYTLDHTVMVVSRGLGNSIIPLRVFNRPEIVAVTLEATDSEINN</sequence>
<dbReference type="STRING" id="759851.SAMN04244570_3619"/>
<proteinExistence type="predicted"/>
<accession>F9DTA5</accession>
<dbReference type="PANTHER" id="PTHR31302:SF31">
    <property type="entry name" value="PHOSPHODIESTERASE YAEI"/>
    <property type="match status" value="1"/>
</dbReference>
<dbReference type="GO" id="GO:0016020">
    <property type="term" value="C:membrane"/>
    <property type="evidence" value="ECO:0007669"/>
    <property type="project" value="GOC"/>
</dbReference>
<dbReference type="EMBL" id="AFPZ01000065">
    <property type="protein sequence ID" value="EGQ25951.1"/>
    <property type="molecule type" value="Genomic_DNA"/>
</dbReference>
<protein>
    <submittedName>
        <fullName evidence="5">Ser/Thr protein phosphatase</fullName>
        <ecNumber evidence="5">3.1.3.16</ecNumber>
    </submittedName>
</protein>
<evidence type="ECO:0000313" key="5">
    <source>
        <dbReference type="EMBL" id="EGQ25951.1"/>
    </source>
</evidence>
<keyword evidence="2 5" id="KW-0378">Hydrolase</keyword>
<reference evidence="5 6" key="1">
    <citation type="submission" date="2011-04" db="EMBL/GenBank/DDBJ databases">
        <authorList>
            <person name="Muzny D."/>
            <person name="Qin X."/>
            <person name="Deng J."/>
            <person name="Jiang H."/>
            <person name="Liu Y."/>
            <person name="Qu J."/>
            <person name="Song X.-Z."/>
            <person name="Zhang L."/>
            <person name="Thornton R."/>
            <person name="Coyle M."/>
            <person name="Francisco L."/>
            <person name="Jackson L."/>
            <person name="Javaid M."/>
            <person name="Korchina V."/>
            <person name="Kovar C."/>
            <person name="Mata R."/>
            <person name="Mathew T."/>
            <person name="Ngo R."/>
            <person name="Nguyen L."/>
            <person name="Nguyen N."/>
            <person name="Okwuonu G."/>
            <person name="Ongeri F."/>
            <person name="Pham C."/>
            <person name="Simmons D."/>
            <person name="Wilczek-Boney K."/>
            <person name="Hale W."/>
            <person name="Jakkamsetti A."/>
            <person name="Pham P."/>
            <person name="Ruth R."/>
            <person name="San Lucas F."/>
            <person name="Warren J."/>
            <person name="Zhang J."/>
            <person name="Zhao Z."/>
            <person name="Zhou C."/>
            <person name="Zhu D."/>
            <person name="Lee S."/>
            <person name="Bess C."/>
            <person name="Blankenburg K."/>
            <person name="Forbes L."/>
            <person name="Fu Q."/>
            <person name="Gubbala S."/>
            <person name="Hirani K."/>
            <person name="Jayaseelan J.C."/>
            <person name="Lara F."/>
            <person name="Munidasa M."/>
            <person name="Palculict T."/>
            <person name="Patil S."/>
            <person name="Pu L.-L."/>
            <person name="Saada N."/>
            <person name="Tang L."/>
            <person name="Weissenberger G."/>
            <person name="Zhu Y."/>
            <person name="Hemphill L."/>
            <person name="Shang Y."/>
            <person name="Youmans B."/>
            <person name="Ayvaz T."/>
            <person name="Ross M."/>
            <person name="Santibanez J."/>
            <person name="Aqrawi P."/>
            <person name="Gross S."/>
            <person name="Joshi V."/>
            <person name="Fowler G."/>
            <person name="Nazareth L."/>
            <person name="Reid J."/>
            <person name="Worley K."/>
            <person name="Petrosino J."/>
            <person name="Highlander S."/>
            <person name="Gibbs R."/>
        </authorList>
    </citation>
    <scope>NUCLEOTIDE SEQUENCE [LARGE SCALE GENOMIC DNA]</scope>
    <source>
        <strain evidence="5 6">2681</strain>
    </source>
</reference>
<name>F9DTA5_9BACL</name>
<dbReference type="CDD" id="cd07385">
    <property type="entry name" value="MPP_YkuE_C"/>
    <property type="match status" value="1"/>
</dbReference>
<dbReference type="HOGENOM" id="CLU_025443_1_0_9"/>
<dbReference type="PANTHER" id="PTHR31302">
    <property type="entry name" value="TRANSMEMBRANE PROTEIN WITH METALLOPHOSPHOESTERASE DOMAIN-RELATED"/>
    <property type="match status" value="1"/>
</dbReference>
<dbReference type="EC" id="3.1.3.16" evidence="5"/>
<evidence type="ECO:0000259" key="4">
    <source>
        <dbReference type="Pfam" id="PF00149"/>
    </source>
</evidence>
<evidence type="ECO:0000256" key="1">
    <source>
        <dbReference type="ARBA" id="ARBA00022723"/>
    </source>
</evidence>
<dbReference type="Pfam" id="PF00149">
    <property type="entry name" value="Metallophos"/>
    <property type="match status" value="1"/>
</dbReference>
<dbReference type="AlphaFoldDB" id="F9DTA5"/>
<dbReference type="GO" id="GO:0004722">
    <property type="term" value="F:protein serine/threonine phosphatase activity"/>
    <property type="evidence" value="ECO:0007669"/>
    <property type="project" value="UniProtKB-EC"/>
</dbReference>
<dbReference type="OrthoDB" id="9780884at2"/>
<dbReference type="RefSeq" id="WP_009498692.1">
    <property type="nucleotide sequence ID" value="NZ_GL982999.1"/>
</dbReference>
<dbReference type="Proteomes" id="UP000005316">
    <property type="component" value="Unassembled WGS sequence"/>
</dbReference>
<feature type="region of interest" description="Disordered" evidence="3">
    <location>
        <begin position="160"/>
        <end position="182"/>
    </location>
</feature>
<gene>
    <name evidence="5" type="ORF">HMPREF9372_2036</name>
</gene>
<evidence type="ECO:0000256" key="3">
    <source>
        <dbReference type="SAM" id="MobiDB-lite"/>
    </source>
</evidence>
<organism evidence="5 6">
    <name type="scientific">Sporosarcina newyorkensis 2681</name>
    <dbReference type="NCBI Taxonomy" id="1027292"/>
    <lineage>
        <taxon>Bacteria</taxon>
        <taxon>Bacillati</taxon>
        <taxon>Bacillota</taxon>
        <taxon>Bacilli</taxon>
        <taxon>Bacillales</taxon>
        <taxon>Caryophanaceae</taxon>
        <taxon>Sporosarcina</taxon>
    </lineage>
</organism>
<comment type="caution">
    <text evidence="5">The sequence shown here is derived from an EMBL/GenBank/DDBJ whole genome shotgun (WGS) entry which is preliminary data.</text>
</comment>
<dbReference type="GO" id="GO:0009245">
    <property type="term" value="P:lipid A biosynthetic process"/>
    <property type="evidence" value="ECO:0007669"/>
    <property type="project" value="TreeGrafter"/>
</dbReference>
<evidence type="ECO:0000256" key="2">
    <source>
        <dbReference type="ARBA" id="ARBA00022801"/>
    </source>
</evidence>
<dbReference type="eggNOG" id="COG1408">
    <property type="taxonomic scope" value="Bacteria"/>
</dbReference>
<dbReference type="InterPro" id="IPR004843">
    <property type="entry name" value="Calcineurin-like_PHP"/>
</dbReference>
<keyword evidence="1" id="KW-0479">Metal-binding</keyword>
<feature type="domain" description="Calcineurin-like phosphoesterase" evidence="4">
    <location>
        <begin position="48"/>
        <end position="219"/>
    </location>
</feature>
<dbReference type="InterPro" id="IPR029052">
    <property type="entry name" value="Metallo-depent_PP-like"/>
</dbReference>